<organism evidence="1 2">
    <name type="scientific">Romanomermis culicivorax</name>
    <name type="common">Nematode worm</name>
    <dbReference type="NCBI Taxonomy" id="13658"/>
    <lineage>
        <taxon>Eukaryota</taxon>
        <taxon>Metazoa</taxon>
        <taxon>Ecdysozoa</taxon>
        <taxon>Nematoda</taxon>
        <taxon>Enoplea</taxon>
        <taxon>Dorylaimia</taxon>
        <taxon>Mermithida</taxon>
        <taxon>Mermithoidea</taxon>
        <taxon>Mermithidae</taxon>
        <taxon>Romanomermis</taxon>
    </lineage>
</organism>
<accession>A0A915KEB0</accession>
<reference evidence="2" key="1">
    <citation type="submission" date="2022-11" db="UniProtKB">
        <authorList>
            <consortium name="WormBaseParasite"/>
        </authorList>
    </citation>
    <scope>IDENTIFICATION</scope>
</reference>
<keyword evidence="1" id="KW-1185">Reference proteome</keyword>
<evidence type="ECO:0000313" key="2">
    <source>
        <dbReference type="WBParaSite" id="nRc.2.0.1.t36274-RA"/>
    </source>
</evidence>
<evidence type="ECO:0000313" key="1">
    <source>
        <dbReference type="Proteomes" id="UP000887565"/>
    </source>
</evidence>
<sequence length="130" mass="15108">MPRGQAWMFETGTAAGGAGVWLGGREATTHPVCGKTLKASNSKPNTAYRTEKNEHYLPHIQKWTKKSIYNENVACACNNKSNLNNKIEKWKKFCVYQKFLTTINWQVFFFKRRFMKELKKQNFLTLHGNM</sequence>
<proteinExistence type="predicted"/>
<dbReference type="Proteomes" id="UP000887565">
    <property type="component" value="Unplaced"/>
</dbReference>
<dbReference type="WBParaSite" id="nRc.2.0.1.t36274-RA">
    <property type="protein sequence ID" value="nRc.2.0.1.t36274-RA"/>
    <property type="gene ID" value="nRc.2.0.1.g36274"/>
</dbReference>
<name>A0A915KEB0_ROMCU</name>
<dbReference type="AlphaFoldDB" id="A0A915KEB0"/>
<protein>
    <submittedName>
        <fullName evidence="2">Uncharacterized protein</fullName>
    </submittedName>
</protein>